<evidence type="ECO:0000313" key="3">
    <source>
        <dbReference type="Proteomes" id="UP000283387"/>
    </source>
</evidence>
<name>A0A419W9R9_9BACT</name>
<evidence type="ECO:0000313" key="2">
    <source>
        <dbReference type="EMBL" id="RKD92189.1"/>
    </source>
</evidence>
<proteinExistence type="predicted"/>
<sequence>MQKYKCIDVIGIFYCALVFLYMESKLLDIMQMRILRTIS</sequence>
<accession>A0A419W9R9</accession>
<organism evidence="2 3">
    <name type="scientific">Mangrovibacterium diazotrophicum</name>
    <dbReference type="NCBI Taxonomy" id="1261403"/>
    <lineage>
        <taxon>Bacteria</taxon>
        <taxon>Pseudomonadati</taxon>
        <taxon>Bacteroidota</taxon>
        <taxon>Bacteroidia</taxon>
        <taxon>Marinilabiliales</taxon>
        <taxon>Prolixibacteraceae</taxon>
        <taxon>Mangrovibacterium</taxon>
    </lineage>
</organism>
<reference evidence="2 3" key="1">
    <citation type="submission" date="2018-09" db="EMBL/GenBank/DDBJ databases">
        <title>Genomic Encyclopedia of Archaeal and Bacterial Type Strains, Phase II (KMG-II): from individual species to whole genera.</title>
        <authorList>
            <person name="Goeker M."/>
        </authorList>
    </citation>
    <scope>NUCLEOTIDE SEQUENCE [LARGE SCALE GENOMIC DNA]</scope>
    <source>
        <strain evidence="2 3">DSM 27148</strain>
    </source>
</reference>
<keyword evidence="1" id="KW-1133">Transmembrane helix</keyword>
<evidence type="ECO:0000256" key="1">
    <source>
        <dbReference type="SAM" id="Phobius"/>
    </source>
</evidence>
<keyword evidence="1" id="KW-0812">Transmembrane</keyword>
<protein>
    <submittedName>
        <fullName evidence="2">Uncharacterized protein</fullName>
    </submittedName>
</protein>
<comment type="caution">
    <text evidence="2">The sequence shown here is derived from an EMBL/GenBank/DDBJ whole genome shotgun (WGS) entry which is preliminary data.</text>
</comment>
<keyword evidence="1" id="KW-0472">Membrane</keyword>
<gene>
    <name evidence="2" type="ORF">BC643_2559</name>
</gene>
<dbReference type="EMBL" id="RAPN01000001">
    <property type="protein sequence ID" value="RKD92189.1"/>
    <property type="molecule type" value="Genomic_DNA"/>
</dbReference>
<dbReference type="AlphaFoldDB" id="A0A419W9R9"/>
<keyword evidence="3" id="KW-1185">Reference proteome</keyword>
<dbReference type="Proteomes" id="UP000283387">
    <property type="component" value="Unassembled WGS sequence"/>
</dbReference>
<feature type="transmembrane region" description="Helical" evidence="1">
    <location>
        <begin position="6"/>
        <end position="23"/>
    </location>
</feature>